<sequence length="177" mass="20062">MFDKKKMFLLCFVLLLVLILILYLLLRKRKPTAKQSTTVMKKPETHTATAKQQNFTKNIPNEKSDSISANEIIKPEMEADVEEADLTAHAKEASLEEAIASEDEFLEDEDLNTEQNRNEDETFEQSAVFFWTPNGKSYHADQNCTYLKRSKTIISGTEQEAKEAGKTTVCSVCSTTK</sequence>
<proteinExistence type="predicted"/>
<evidence type="ECO:0000313" key="3">
    <source>
        <dbReference type="EMBL" id="HIR87345.1"/>
    </source>
</evidence>
<accession>A0A9D1JC34</accession>
<reference evidence="3" key="1">
    <citation type="submission" date="2020-10" db="EMBL/GenBank/DDBJ databases">
        <authorList>
            <person name="Gilroy R."/>
        </authorList>
    </citation>
    <scope>NUCLEOTIDE SEQUENCE</scope>
    <source>
        <strain evidence="3">ChiW13-3771</strain>
    </source>
</reference>
<evidence type="ECO:0000256" key="1">
    <source>
        <dbReference type="SAM" id="MobiDB-lite"/>
    </source>
</evidence>
<reference evidence="3" key="2">
    <citation type="journal article" date="2021" name="PeerJ">
        <title>Extensive microbial diversity within the chicken gut microbiome revealed by metagenomics and culture.</title>
        <authorList>
            <person name="Gilroy R."/>
            <person name="Ravi A."/>
            <person name="Getino M."/>
            <person name="Pursley I."/>
            <person name="Horton D.L."/>
            <person name="Alikhan N.F."/>
            <person name="Baker D."/>
            <person name="Gharbi K."/>
            <person name="Hall N."/>
            <person name="Watson M."/>
            <person name="Adriaenssens E.M."/>
            <person name="Foster-Nyarko E."/>
            <person name="Jarju S."/>
            <person name="Secka A."/>
            <person name="Antonio M."/>
            <person name="Oren A."/>
            <person name="Chaudhuri R.R."/>
            <person name="La Ragione R."/>
            <person name="Hildebrand F."/>
            <person name="Pallen M.J."/>
        </authorList>
    </citation>
    <scope>NUCLEOTIDE SEQUENCE</scope>
    <source>
        <strain evidence="3">ChiW13-3771</strain>
    </source>
</reference>
<dbReference type="EMBL" id="DVHN01000001">
    <property type="protein sequence ID" value="HIR87345.1"/>
    <property type="molecule type" value="Genomic_DNA"/>
</dbReference>
<gene>
    <name evidence="3" type="ORF">IAC96_00195</name>
</gene>
<keyword evidence="2" id="KW-0472">Membrane</keyword>
<feature type="compositionally biased region" description="Polar residues" evidence="1">
    <location>
        <begin position="46"/>
        <end position="59"/>
    </location>
</feature>
<evidence type="ECO:0000256" key="2">
    <source>
        <dbReference type="SAM" id="Phobius"/>
    </source>
</evidence>
<protein>
    <submittedName>
        <fullName evidence="3">Uncharacterized protein</fullName>
    </submittedName>
</protein>
<dbReference type="AlphaFoldDB" id="A0A9D1JC34"/>
<organism evidence="3 4">
    <name type="scientific">Candidatus Fimimorpha faecalis</name>
    <dbReference type="NCBI Taxonomy" id="2840824"/>
    <lineage>
        <taxon>Bacteria</taxon>
        <taxon>Bacillati</taxon>
        <taxon>Bacillota</taxon>
        <taxon>Clostridia</taxon>
        <taxon>Eubacteriales</taxon>
        <taxon>Candidatus Fimimorpha</taxon>
    </lineage>
</organism>
<dbReference type="Proteomes" id="UP000824201">
    <property type="component" value="Unassembled WGS sequence"/>
</dbReference>
<evidence type="ECO:0000313" key="4">
    <source>
        <dbReference type="Proteomes" id="UP000824201"/>
    </source>
</evidence>
<feature type="transmembrane region" description="Helical" evidence="2">
    <location>
        <begin position="6"/>
        <end position="26"/>
    </location>
</feature>
<feature type="region of interest" description="Disordered" evidence="1">
    <location>
        <begin position="34"/>
        <end position="74"/>
    </location>
</feature>
<keyword evidence="2" id="KW-0812">Transmembrane</keyword>
<name>A0A9D1JC34_9FIRM</name>
<comment type="caution">
    <text evidence="3">The sequence shown here is derived from an EMBL/GenBank/DDBJ whole genome shotgun (WGS) entry which is preliminary data.</text>
</comment>
<keyword evidence="2" id="KW-1133">Transmembrane helix</keyword>